<proteinExistence type="predicted"/>
<dbReference type="AlphaFoldDB" id="H8FP22"/>
<evidence type="ECO:0000256" key="1">
    <source>
        <dbReference type="SAM" id="MobiDB-lite"/>
    </source>
</evidence>
<dbReference type="EMBL" id="CAHP01000010">
    <property type="protein sequence ID" value="CCG40110.1"/>
    <property type="molecule type" value="Genomic_DNA"/>
</dbReference>
<accession>H8FP22</accession>
<dbReference type="Proteomes" id="UP000004169">
    <property type="component" value="Unassembled WGS sequence"/>
</dbReference>
<dbReference type="OrthoDB" id="1625426at2"/>
<feature type="compositionally biased region" description="Basic and acidic residues" evidence="1">
    <location>
        <begin position="292"/>
        <end position="311"/>
    </location>
</feature>
<organism evidence="2 3">
    <name type="scientific">Magnetospirillum molischianum DSM 120</name>
    <dbReference type="NCBI Taxonomy" id="1150626"/>
    <lineage>
        <taxon>Bacteria</taxon>
        <taxon>Pseudomonadati</taxon>
        <taxon>Pseudomonadota</taxon>
        <taxon>Alphaproteobacteria</taxon>
        <taxon>Rhodospirillales</taxon>
        <taxon>Rhodospirillaceae</taxon>
        <taxon>Magnetospirillum</taxon>
    </lineage>
</organism>
<sequence>MTMGILNFQPATRAGARLLIQFYGGSESGKTLSALKLMAGMEADPSKRVLIDTEAGRGRLYCDAIAGGYVYAELTPPFSPERYIAALDEVEKAGFTVAVFDSLSHLWGGDGGVLDIADNNGSKGVAKWKDPKARLEKVKRRLLTSRCHLIFCTRAKQPMKEVEVNGRKEWVRQDEWVEQFDKSWRFELTLVLQMVGRGHFLHEYPKGKVPDALKPIVEGIDLINEDAGRKLAAWVSGGEIITPAQQALRVQAEEEARKGRAALTAWWKVQTKDTHAFLRTVSENLGSIARSADEERERLDRLRQQQERDADPQSLSDPFGAGGMQKIGTLSSEAAAGLAQMQAAATEAEVDAVWEALDLEVCRELGSGALDEQRARVNGEG</sequence>
<name>H8FP22_MAGML</name>
<evidence type="ECO:0000313" key="3">
    <source>
        <dbReference type="Proteomes" id="UP000004169"/>
    </source>
</evidence>
<comment type="caution">
    <text evidence="2">The sequence shown here is derived from an EMBL/GenBank/DDBJ whole genome shotgun (WGS) entry which is preliminary data.</text>
</comment>
<protein>
    <recommendedName>
        <fullName evidence="4">AAA domain-containing protein</fullName>
    </recommendedName>
</protein>
<gene>
    <name evidence="2" type="ORF">PHAMO_180079</name>
</gene>
<dbReference type="STRING" id="1150626.PHAMO_180079"/>
<dbReference type="Pfam" id="PF13479">
    <property type="entry name" value="AAA_24"/>
    <property type="match status" value="1"/>
</dbReference>
<keyword evidence="3" id="KW-1185">Reference proteome</keyword>
<feature type="region of interest" description="Disordered" evidence="1">
    <location>
        <begin position="292"/>
        <end position="324"/>
    </location>
</feature>
<evidence type="ECO:0008006" key="4">
    <source>
        <dbReference type="Google" id="ProtNLM"/>
    </source>
</evidence>
<evidence type="ECO:0000313" key="2">
    <source>
        <dbReference type="EMBL" id="CCG40110.1"/>
    </source>
</evidence>
<dbReference type="eggNOG" id="COG0468">
    <property type="taxonomic scope" value="Bacteria"/>
</dbReference>
<reference evidence="2 3" key="1">
    <citation type="journal article" date="2012" name="J. Bacteriol.">
        <title>Draft Genome Sequence of the Purple Photosynthetic Bacterium Phaeospirillum molischianum DSM120, a Particularly Versatile Bacterium.</title>
        <authorList>
            <person name="Duquesne K."/>
            <person name="Prima V."/>
            <person name="Ji B."/>
            <person name="Rouy Z."/>
            <person name="Medigue C."/>
            <person name="Talla E."/>
            <person name="Sturgis J.N."/>
        </authorList>
    </citation>
    <scope>NUCLEOTIDE SEQUENCE [LARGE SCALE GENOMIC DNA]</scope>
    <source>
        <strain evidence="3">DSM120</strain>
    </source>
</reference>